<evidence type="ECO:0000256" key="3">
    <source>
        <dbReference type="ARBA" id="ARBA00023237"/>
    </source>
</evidence>
<dbReference type="InterPro" id="IPR013784">
    <property type="entry name" value="Carb-bd-like_fold"/>
</dbReference>
<dbReference type="AlphaFoldDB" id="A0A9X3I072"/>
<evidence type="ECO:0000259" key="6">
    <source>
        <dbReference type="Pfam" id="PF14905"/>
    </source>
</evidence>
<evidence type="ECO:0000256" key="5">
    <source>
        <dbReference type="SAM" id="SignalP"/>
    </source>
</evidence>
<feature type="domain" description="Outer membrane protein beta-barrel" evidence="6">
    <location>
        <begin position="370"/>
        <end position="762"/>
    </location>
</feature>
<proteinExistence type="predicted"/>
<gene>
    <name evidence="7" type="ORF">OQ279_05215</name>
</gene>
<evidence type="ECO:0000256" key="4">
    <source>
        <dbReference type="SAM" id="MobiDB-lite"/>
    </source>
</evidence>
<evidence type="ECO:0000313" key="8">
    <source>
        <dbReference type="Proteomes" id="UP001148482"/>
    </source>
</evidence>
<name>A0A9X3I072_9FLAO</name>
<keyword evidence="5" id="KW-0732">Signal</keyword>
<dbReference type="RefSeq" id="WP_266068780.1">
    <property type="nucleotide sequence ID" value="NZ_JAPJDA010000006.1"/>
</dbReference>
<evidence type="ECO:0000313" key="7">
    <source>
        <dbReference type="EMBL" id="MCX2837546.1"/>
    </source>
</evidence>
<evidence type="ECO:0000256" key="2">
    <source>
        <dbReference type="ARBA" id="ARBA00023136"/>
    </source>
</evidence>
<dbReference type="InterPro" id="IPR041700">
    <property type="entry name" value="OMP_b-brl_3"/>
</dbReference>
<dbReference type="PANTHER" id="PTHR40980:SF3">
    <property type="entry name" value="TONB-DEPENDENT RECEPTOR-LIKE BETA-BARREL DOMAIN-CONTAINING PROTEIN"/>
    <property type="match status" value="1"/>
</dbReference>
<feature type="chain" id="PRO_5040774492" evidence="5">
    <location>
        <begin position="20"/>
        <end position="788"/>
    </location>
</feature>
<feature type="compositionally biased region" description="Basic and acidic residues" evidence="4">
    <location>
        <begin position="770"/>
        <end position="780"/>
    </location>
</feature>
<dbReference type="SUPFAM" id="SSF56935">
    <property type="entry name" value="Porins"/>
    <property type="match status" value="1"/>
</dbReference>
<dbReference type="Gene3D" id="2.170.130.10">
    <property type="entry name" value="TonB-dependent receptor, plug domain"/>
    <property type="match status" value="1"/>
</dbReference>
<dbReference type="Proteomes" id="UP001148482">
    <property type="component" value="Unassembled WGS sequence"/>
</dbReference>
<dbReference type="SUPFAM" id="SSF49452">
    <property type="entry name" value="Starch-binding domain-like"/>
    <property type="match status" value="1"/>
</dbReference>
<protein>
    <submittedName>
        <fullName evidence="7">Outer membrane beta-barrel family protein</fullName>
    </submittedName>
</protein>
<dbReference type="InterPro" id="IPR036942">
    <property type="entry name" value="Beta-barrel_TonB_sf"/>
</dbReference>
<feature type="signal peptide" evidence="5">
    <location>
        <begin position="1"/>
        <end position="19"/>
    </location>
</feature>
<evidence type="ECO:0000256" key="1">
    <source>
        <dbReference type="ARBA" id="ARBA00004442"/>
    </source>
</evidence>
<sequence length="788" mass="89223">MKQLIAILIFSFGSLSAEASSDPTDLGTIIGQVMDQEFKEPIPYATISVTTPEGEMVTGAVTSTDGTFEIEKLKDGTYLFKIQYMGFKAFSREVNVNSGKRQFNLGTIYLEPEVAQLDSVEVVAERSTIEQRIDRKVVNVGKDLTTAGASASEIMNNIPSLAVDQDGNISMRGNDNVKILVDGKPTNIPAAQLLKQIPSTSIKSIELITNPSAKYNPEGMSGIINIILHKNSNLGFNGNLNTGITQGEYTRYTGSLNMNYRTGKVNFFTNLGTNGGESQNNGRLENFTQNYTENISFLNDRKSYLIKFGMDYYMDDRNTFSVYTNQNIYNGSPVGTVRLDYGLNDERNLLQEFLFDGENHTQTYNFVFNHDFNAEGHKLILEADHSITDETDVAKYMYSGTGAGDFDSYRDNTEEELSNSTFNLDYENPFSETSKIELGAEARFRRTRNDYRTTSPNLENTLYDYDNNILSTYATFGQTFKKWSYQLGARLEQYEVEAVLNGDLIYETDYLTLYPSAFASYNFDEMKTLQLSYSRRVDRPGLNQVNPVREFATPRLSQVGNPELDPQFTNSVEMNYTHNFKKGSLTAGVFYRLIEDEINQALLIDPQDPSRLLLTYENWEDNTAYGFELSGRYKPFNWWSINPSFELYSSTEKGVVGTDYREIKSSMYSLRISQSFDVTKKLSLQTFGMYRSSTELLQINPKEFWFVNAGARYNVLNDKGTISLNINDIFDTQEFGFQSDVPYSQEGTFWNDSQTVYLGFSYRFGGGKNKALDRKQRDDNTSSGGGIF</sequence>
<feature type="region of interest" description="Disordered" evidence="4">
    <location>
        <begin position="768"/>
        <end position="788"/>
    </location>
</feature>
<keyword evidence="3" id="KW-0998">Cell outer membrane</keyword>
<comment type="caution">
    <text evidence="7">The sequence shown here is derived from an EMBL/GenBank/DDBJ whole genome shotgun (WGS) entry which is preliminary data.</text>
</comment>
<dbReference type="Pfam" id="PF14905">
    <property type="entry name" value="OMP_b-brl_3"/>
    <property type="match status" value="1"/>
</dbReference>
<accession>A0A9X3I072</accession>
<dbReference type="Pfam" id="PF13715">
    <property type="entry name" value="CarbopepD_reg_2"/>
    <property type="match status" value="1"/>
</dbReference>
<dbReference type="GO" id="GO:0030246">
    <property type="term" value="F:carbohydrate binding"/>
    <property type="evidence" value="ECO:0007669"/>
    <property type="project" value="InterPro"/>
</dbReference>
<dbReference type="GO" id="GO:0009279">
    <property type="term" value="C:cell outer membrane"/>
    <property type="evidence" value="ECO:0007669"/>
    <property type="project" value="UniProtKB-SubCell"/>
</dbReference>
<organism evidence="7 8">
    <name type="scientific">Salinimicrobium profundisediminis</name>
    <dbReference type="NCBI Taxonomy" id="2994553"/>
    <lineage>
        <taxon>Bacteria</taxon>
        <taxon>Pseudomonadati</taxon>
        <taxon>Bacteroidota</taxon>
        <taxon>Flavobacteriia</taxon>
        <taxon>Flavobacteriales</taxon>
        <taxon>Flavobacteriaceae</taxon>
        <taxon>Salinimicrobium</taxon>
    </lineage>
</organism>
<comment type="subcellular location">
    <subcellularLocation>
        <location evidence="1">Cell outer membrane</location>
    </subcellularLocation>
</comment>
<reference evidence="7" key="1">
    <citation type="submission" date="2022-11" db="EMBL/GenBank/DDBJ databases">
        <title>Salinimicrobium profundisediminis sp. nov., isolated from deep-sea sediment of the Mariana Trench.</title>
        <authorList>
            <person name="Fu H."/>
        </authorList>
    </citation>
    <scope>NUCLEOTIDE SEQUENCE</scope>
    <source>
        <strain evidence="7">MT39</strain>
    </source>
</reference>
<dbReference type="PANTHER" id="PTHR40980">
    <property type="entry name" value="PLUG DOMAIN-CONTAINING PROTEIN"/>
    <property type="match status" value="1"/>
</dbReference>
<dbReference type="Gene3D" id="2.60.40.1120">
    <property type="entry name" value="Carboxypeptidase-like, regulatory domain"/>
    <property type="match status" value="1"/>
</dbReference>
<dbReference type="InterPro" id="IPR037066">
    <property type="entry name" value="Plug_dom_sf"/>
</dbReference>
<keyword evidence="8" id="KW-1185">Reference proteome</keyword>
<dbReference type="EMBL" id="JAPJDA010000006">
    <property type="protein sequence ID" value="MCX2837546.1"/>
    <property type="molecule type" value="Genomic_DNA"/>
</dbReference>
<dbReference type="Gene3D" id="2.40.170.20">
    <property type="entry name" value="TonB-dependent receptor, beta-barrel domain"/>
    <property type="match status" value="1"/>
</dbReference>
<keyword evidence="2" id="KW-0472">Membrane</keyword>